<dbReference type="Proteomes" id="UP000007800">
    <property type="component" value="Unassembled WGS sequence"/>
</dbReference>
<dbReference type="RefSeq" id="XP_002788932.1">
    <property type="nucleotide sequence ID" value="XM_002788886.1"/>
</dbReference>
<evidence type="ECO:0000313" key="2">
    <source>
        <dbReference type="Proteomes" id="UP000007800"/>
    </source>
</evidence>
<dbReference type="GO" id="GO:0004534">
    <property type="term" value="F:5'-3' RNA exonuclease activity"/>
    <property type="evidence" value="ECO:0007669"/>
    <property type="project" value="TreeGrafter"/>
</dbReference>
<dbReference type="InterPro" id="IPR050698">
    <property type="entry name" value="MBL"/>
</dbReference>
<dbReference type="PANTHER" id="PTHR11203">
    <property type="entry name" value="CLEAVAGE AND POLYADENYLATION SPECIFICITY FACTOR FAMILY MEMBER"/>
    <property type="match status" value="1"/>
</dbReference>
<protein>
    <recommendedName>
        <fullName evidence="3">Cleavage and polyadenylation specificity factor</fullName>
    </recommendedName>
</protein>
<dbReference type="GO" id="GO:0006398">
    <property type="term" value="P:mRNA 3'-end processing by stem-loop binding and cleavage"/>
    <property type="evidence" value="ECO:0007669"/>
    <property type="project" value="TreeGrafter"/>
</dbReference>
<dbReference type="EMBL" id="GG670426">
    <property type="protein sequence ID" value="EER20728.1"/>
    <property type="molecule type" value="Genomic_DNA"/>
</dbReference>
<dbReference type="Gene3D" id="3.40.50.10890">
    <property type="match status" value="1"/>
</dbReference>
<dbReference type="OrthoDB" id="10264606at2759"/>
<evidence type="ECO:0000313" key="1">
    <source>
        <dbReference type="EMBL" id="EER20728.1"/>
    </source>
</evidence>
<dbReference type="GO" id="GO:0004521">
    <property type="term" value="F:RNA endonuclease activity"/>
    <property type="evidence" value="ECO:0007669"/>
    <property type="project" value="TreeGrafter"/>
</dbReference>
<keyword evidence="2" id="KW-1185">Reference proteome</keyword>
<evidence type="ECO:0008006" key="3">
    <source>
        <dbReference type="Google" id="ProtNLM"/>
    </source>
</evidence>
<dbReference type="GO" id="GO:0005847">
    <property type="term" value="C:mRNA cleavage and polyadenylation specificity factor complex"/>
    <property type="evidence" value="ECO:0007669"/>
    <property type="project" value="TreeGrafter"/>
</dbReference>
<sequence length="86" mass="9671">IDRHLPHAEVVPAPIHALVVESTYGVQLHEPRKEREARFLNSVHEIVRTGGKCLLPVFALGRAQELLLLLEEHWGKHEELQVGGIS</sequence>
<dbReference type="GO" id="GO:0003723">
    <property type="term" value="F:RNA binding"/>
    <property type="evidence" value="ECO:0007669"/>
    <property type="project" value="TreeGrafter"/>
</dbReference>
<reference evidence="1 2" key="1">
    <citation type="submission" date="2008-07" db="EMBL/GenBank/DDBJ databases">
        <authorList>
            <person name="El-Sayed N."/>
            <person name="Caler E."/>
            <person name="Inman J."/>
            <person name="Amedeo P."/>
            <person name="Hass B."/>
            <person name="Wortman J."/>
        </authorList>
    </citation>
    <scope>NUCLEOTIDE SEQUENCE [LARGE SCALE GENOMIC DNA]</scope>
    <source>
        <strain evidence="2">ATCC 50983 / TXsc</strain>
    </source>
</reference>
<organism evidence="2">
    <name type="scientific">Perkinsus marinus (strain ATCC 50983 / TXsc)</name>
    <dbReference type="NCBI Taxonomy" id="423536"/>
    <lineage>
        <taxon>Eukaryota</taxon>
        <taxon>Sar</taxon>
        <taxon>Alveolata</taxon>
        <taxon>Perkinsozoa</taxon>
        <taxon>Perkinsea</taxon>
        <taxon>Perkinsida</taxon>
        <taxon>Perkinsidae</taxon>
        <taxon>Perkinsus</taxon>
    </lineage>
</organism>
<dbReference type="GeneID" id="9051294"/>
<dbReference type="PANTHER" id="PTHR11203:SF11">
    <property type="entry name" value="CLEAVAGE AND POLYADENYLATION SPECIFICITY FACTOR SUBUNIT 3"/>
    <property type="match status" value="1"/>
</dbReference>
<accession>C5K465</accession>
<feature type="non-terminal residue" evidence="1">
    <location>
        <position position="1"/>
    </location>
</feature>
<dbReference type="AlphaFoldDB" id="C5K465"/>
<dbReference type="InParanoid" id="C5K465"/>
<dbReference type="SUPFAM" id="SSF56281">
    <property type="entry name" value="Metallo-hydrolase/oxidoreductase"/>
    <property type="match status" value="1"/>
</dbReference>
<dbReference type="InterPro" id="IPR036866">
    <property type="entry name" value="RibonucZ/Hydroxyglut_hydro"/>
</dbReference>
<proteinExistence type="predicted"/>
<gene>
    <name evidence="1" type="ORF">Pmar_PMAR019834</name>
</gene>
<name>C5K465_PERM5</name>